<comment type="caution">
    <text evidence="2">The sequence shown here is derived from an EMBL/GenBank/DDBJ whole genome shotgun (WGS) entry which is preliminary data.</text>
</comment>
<dbReference type="AlphaFoldDB" id="A0AAV7T449"/>
<keyword evidence="3" id="KW-1185">Reference proteome</keyword>
<proteinExistence type="predicted"/>
<feature type="region of interest" description="Disordered" evidence="1">
    <location>
        <begin position="1"/>
        <end position="109"/>
    </location>
</feature>
<gene>
    <name evidence="2" type="ORF">NDU88_003022</name>
</gene>
<dbReference type="EMBL" id="JANPWB010000007">
    <property type="protein sequence ID" value="KAJ1171151.1"/>
    <property type="molecule type" value="Genomic_DNA"/>
</dbReference>
<name>A0AAV7T449_PLEWA</name>
<protein>
    <submittedName>
        <fullName evidence="2">Uncharacterized protein</fullName>
    </submittedName>
</protein>
<evidence type="ECO:0000313" key="3">
    <source>
        <dbReference type="Proteomes" id="UP001066276"/>
    </source>
</evidence>
<evidence type="ECO:0000313" key="2">
    <source>
        <dbReference type="EMBL" id="KAJ1171151.1"/>
    </source>
</evidence>
<organism evidence="2 3">
    <name type="scientific">Pleurodeles waltl</name>
    <name type="common">Iberian ribbed newt</name>
    <dbReference type="NCBI Taxonomy" id="8319"/>
    <lineage>
        <taxon>Eukaryota</taxon>
        <taxon>Metazoa</taxon>
        <taxon>Chordata</taxon>
        <taxon>Craniata</taxon>
        <taxon>Vertebrata</taxon>
        <taxon>Euteleostomi</taxon>
        <taxon>Amphibia</taxon>
        <taxon>Batrachia</taxon>
        <taxon>Caudata</taxon>
        <taxon>Salamandroidea</taxon>
        <taxon>Salamandridae</taxon>
        <taxon>Pleurodelinae</taxon>
        <taxon>Pleurodeles</taxon>
    </lineage>
</organism>
<dbReference type="Proteomes" id="UP001066276">
    <property type="component" value="Chromosome 4_1"/>
</dbReference>
<feature type="compositionally biased region" description="Basic and acidic residues" evidence="1">
    <location>
        <begin position="1"/>
        <end position="36"/>
    </location>
</feature>
<reference evidence="2" key="1">
    <citation type="journal article" date="2022" name="bioRxiv">
        <title>Sequencing and chromosome-scale assembly of the giantPleurodeles waltlgenome.</title>
        <authorList>
            <person name="Brown T."/>
            <person name="Elewa A."/>
            <person name="Iarovenko S."/>
            <person name="Subramanian E."/>
            <person name="Araus A.J."/>
            <person name="Petzold A."/>
            <person name="Susuki M."/>
            <person name="Suzuki K.-i.T."/>
            <person name="Hayashi T."/>
            <person name="Toyoda A."/>
            <person name="Oliveira C."/>
            <person name="Osipova E."/>
            <person name="Leigh N.D."/>
            <person name="Simon A."/>
            <person name="Yun M.H."/>
        </authorList>
    </citation>
    <scope>NUCLEOTIDE SEQUENCE</scope>
    <source>
        <strain evidence="2">20211129_DDA</strain>
        <tissue evidence="2">Liver</tissue>
    </source>
</reference>
<accession>A0AAV7T449</accession>
<feature type="compositionally biased region" description="Basic and acidic residues" evidence="1">
    <location>
        <begin position="43"/>
        <end position="83"/>
    </location>
</feature>
<sequence length="109" mass="12718">MREGGDIRRSASGPKREKESGKKVSREKESREKVDQGEEEREDGTRGQEDTEARTPDRRIWGPGERFHHDWWNPDKEDREGDRNNAATWEAERSSPPRLAWQIQVCEAS</sequence>
<evidence type="ECO:0000256" key="1">
    <source>
        <dbReference type="SAM" id="MobiDB-lite"/>
    </source>
</evidence>